<name>A0AAE3NKV3_RALSL</name>
<feature type="transmembrane region" description="Helical" evidence="1">
    <location>
        <begin position="6"/>
        <end position="23"/>
    </location>
</feature>
<dbReference type="EMBL" id="JAIVEX010000010">
    <property type="protein sequence ID" value="MDB0523745.1"/>
    <property type="molecule type" value="Genomic_DNA"/>
</dbReference>
<dbReference type="Proteomes" id="UP001143674">
    <property type="component" value="Unassembled WGS sequence"/>
</dbReference>
<evidence type="ECO:0008006" key="4">
    <source>
        <dbReference type="Google" id="ProtNLM"/>
    </source>
</evidence>
<dbReference type="RefSeq" id="WP_184849665.1">
    <property type="nucleotide sequence ID" value="NZ_JABZEH010000001.1"/>
</dbReference>
<sequence length="91" mass="9748">MLLTLINQLANAIIFMGSLWAVLTHKVPTRTGGALVLAVVNAAALGNLVMPGACHSAPEVALNVAVALGAVWAFWRLELRRRFVTLGKRED</sequence>
<accession>A0AAE3NKV3</accession>
<comment type="caution">
    <text evidence="2">The sequence shown here is derived from an EMBL/GenBank/DDBJ whole genome shotgun (WGS) entry which is preliminary data.</text>
</comment>
<feature type="transmembrane region" description="Helical" evidence="1">
    <location>
        <begin position="35"/>
        <end position="54"/>
    </location>
</feature>
<dbReference type="AlphaFoldDB" id="A0AAE3NKV3"/>
<proteinExistence type="predicted"/>
<evidence type="ECO:0000256" key="1">
    <source>
        <dbReference type="SAM" id="Phobius"/>
    </source>
</evidence>
<keyword evidence="1" id="KW-0812">Transmembrane</keyword>
<keyword evidence="1" id="KW-1133">Transmembrane helix</keyword>
<evidence type="ECO:0000313" key="3">
    <source>
        <dbReference type="Proteomes" id="UP001143674"/>
    </source>
</evidence>
<gene>
    <name evidence="2" type="ORF">LBW55_19265</name>
</gene>
<evidence type="ECO:0000313" key="2">
    <source>
        <dbReference type="EMBL" id="MDB0523745.1"/>
    </source>
</evidence>
<organism evidence="2 3">
    <name type="scientific">Ralstonia solanacearum</name>
    <name type="common">Pseudomonas solanacearum</name>
    <dbReference type="NCBI Taxonomy" id="305"/>
    <lineage>
        <taxon>Bacteria</taxon>
        <taxon>Pseudomonadati</taxon>
        <taxon>Pseudomonadota</taxon>
        <taxon>Betaproteobacteria</taxon>
        <taxon>Burkholderiales</taxon>
        <taxon>Burkholderiaceae</taxon>
        <taxon>Ralstonia</taxon>
        <taxon>Ralstonia solanacearum species complex</taxon>
    </lineage>
</organism>
<keyword evidence="1" id="KW-0472">Membrane</keyword>
<protein>
    <recommendedName>
        <fullName evidence="4">Transmembrane protein</fullName>
    </recommendedName>
</protein>
<feature type="transmembrane region" description="Helical" evidence="1">
    <location>
        <begin position="60"/>
        <end position="79"/>
    </location>
</feature>
<reference evidence="2" key="1">
    <citation type="submission" date="2021-09" db="EMBL/GenBank/DDBJ databases">
        <title>Genomic analysis of Ralstonia spp.</title>
        <authorList>
            <person name="Aburjaile F."/>
            <person name="Ariute J.C."/>
            <person name="Pais A.K.L."/>
            <person name="Albuquerque G.M.R."/>
            <person name="Silva A.M.F."/>
            <person name="Brenig B."/>
            <person name="Azevedo V."/>
            <person name="Matiuzzi M."/>
            <person name="Ramos R."/>
            <person name="Goes-Neto A."/>
            <person name="Soares S."/>
            <person name="Iseppon A.M.B."/>
            <person name="Souza E."/>
            <person name="Gama M."/>
        </authorList>
    </citation>
    <scope>NUCLEOTIDE SEQUENCE</scope>
    <source>
        <strain evidence="2">B4</strain>
    </source>
</reference>